<dbReference type="InterPro" id="IPR000629">
    <property type="entry name" value="RNA-helicase_DEAD-box_CS"/>
</dbReference>
<gene>
    <name evidence="8" type="primary">deaD</name>
    <name evidence="8" type="synonym">csdA</name>
    <name evidence="14" type="ORF">SR858_23360</name>
</gene>
<feature type="region of interest" description="Disordered" evidence="10">
    <location>
        <begin position="726"/>
        <end position="757"/>
    </location>
</feature>
<keyword evidence="3 8" id="KW-0378">Hydrolase</keyword>
<accession>A0ABZ0XW37</accession>
<name>A0ABZ0XW37_9BURK</name>
<dbReference type="CDD" id="cd18787">
    <property type="entry name" value="SF2_C_DEAD"/>
    <property type="match status" value="1"/>
</dbReference>
<feature type="compositionally biased region" description="Basic and acidic residues" evidence="10">
    <location>
        <begin position="458"/>
        <end position="494"/>
    </location>
</feature>
<keyword evidence="2 8" id="KW-0547">Nucleotide-binding</keyword>
<dbReference type="PROSITE" id="PS00039">
    <property type="entry name" value="DEAD_ATP_HELICASE"/>
    <property type="match status" value="1"/>
</dbReference>
<dbReference type="Pfam" id="PF00270">
    <property type="entry name" value="DEAD"/>
    <property type="match status" value="1"/>
</dbReference>
<keyword evidence="7 8" id="KW-0346">Stress response</keyword>
<dbReference type="Pfam" id="PF25399">
    <property type="entry name" value="DeaD_dimer"/>
    <property type="match status" value="1"/>
</dbReference>
<feature type="domain" description="DEAD-box RNA helicase Q" evidence="13">
    <location>
        <begin position="7"/>
        <end position="35"/>
    </location>
</feature>
<feature type="domain" description="Helicase ATP-binding" evidence="11">
    <location>
        <begin position="38"/>
        <end position="209"/>
    </location>
</feature>
<dbReference type="InterPro" id="IPR005580">
    <property type="entry name" value="DbpA/CsdA_RNA-bd_dom"/>
</dbReference>
<dbReference type="InterPro" id="IPR034415">
    <property type="entry name" value="CsdA_RRM"/>
</dbReference>
<dbReference type="EMBL" id="CP140152">
    <property type="protein sequence ID" value="WQH03955.1"/>
    <property type="molecule type" value="Genomic_DNA"/>
</dbReference>
<dbReference type="Proteomes" id="UP001326110">
    <property type="component" value="Chromosome"/>
</dbReference>
<dbReference type="GeneID" id="43164921"/>
<evidence type="ECO:0000256" key="5">
    <source>
        <dbReference type="ARBA" id="ARBA00022840"/>
    </source>
</evidence>
<dbReference type="PANTHER" id="PTHR47963">
    <property type="entry name" value="DEAD-BOX ATP-DEPENDENT RNA HELICASE 47, MITOCHONDRIAL"/>
    <property type="match status" value="1"/>
</dbReference>
<comment type="similarity">
    <text evidence="8">Belongs to the DEAD box helicase family. DeaD/CsdA subfamily.</text>
</comment>
<dbReference type="Gene3D" id="3.40.50.300">
    <property type="entry name" value="P-loop containing nucleotide triphosphate hydrolases"/>
    <property type="match status" value="2"/>
</dbReference>
<evidence type="ECO:0000256" key="8">
    <source>
        <dbReference type="HAMAP-Rule" id="MF_00964"/>
    </source>
</evidence>
<sequence>MSDTPITLFTDLNLSEPLIQSLKDVGYETPSPIQAATIPLLLDNQDVLGQAQTGTGKTAAFALPILSRIDIRQTSPQALVLAPTRELAIQVAEAFQTYAAHIPGFHVLPIYGGQSYGPQLSALRRGVHVVVGTPGRVIDHLDKGSLDISKLKTLVLDEADEMLRMGFIDDVERILQETPATRQTALFSATMPSAIRRIANTYLRNPKEVTVAAKTGTNENIRQRYWLVSGMHKLDALTRILEAEDFDGMIIFSRTKLGTEELAQKLQARGFSAAAINGDIQQAQRERTIAQLKEGKIDILVATDVAARGLDVERISHVVNYDVPHDPESYTHRIGRTGRAGRSGEAILFITPREKGLLKMIERATRQPIGMLELPTIQAVNDVRIAKFKQQISETLAQGELEQFQSLIEDFEREQNVPAIEIAAALAKMARGDVPLLLDKKQVTQWEERPARAGASFDRPERGDRFDRGDRGDRFDRPERGERPDRSERFPKKERIVRAPDAGMETFRIEVGYQHGVKPGNIVGAIANEGGIDSKNIGRIEIYDDYSVLDMPNDLAGDVLEHLAGIKVAGQQLRITRDNGGAPSSASPAPAAAPAAPAPAAARATPVRAAKPAPAAAAGPAASPLSRTVAAAANEFDDDAPKKKKDKPAKATLPMSAFRVEVGSVNAVTPANIVGAIANETGLEARLIGRIEIFDTYSMLELPDGMPNELFKSLGKVWVGGSQLKISQVDRMPPESGKSTPPKSAAPKKKPAPGKKY</sequence>
<evidence type="ECO:0000256" key="10">
    <source>
        <dbReference type="SAM" id="MobiDB-lite"/>
    </source>
</evidence>
<dbReference type="HAMAP" id="MF_00964">
    <property type="entry name" value="DEAD_helicase_DeaD"/>
    <property type="match status" value="1"/>
</dbReference>
<evidence type="ECO:0000256" key="6">
    <source>
        <dbReference type="ARBA" id="ARBA00022884"/>
    </source>
</evidence>
<dbReference type="Pfam" id="PF03880">
    <property type="entry name" value="DbpA"/>
    <property type="match status" value="2"/>
</dbReference>
<proteinExistence type="inferred from homology"/>
<keyword evidence="5 8" id="KW-0067">ATP-binding</keyword>
<evidence type="ECO:0000259" key="12">
    <source>
        <dbReference type="PROSITE" id="PS51194"/>
    </source>
</evidence>
<dbReference type="PROSITE" id="PS51195">
    <property type="entry name" value="Q_MOTIF"/>
    <property type="match status" value="1"/>
</dbReference>
<reference evidence="14 15" key="1">
    <citation type="submission" date="2023-11" db="EMBL/GenBank/DDBJ databases">
        <title>MicrobeMod: A computational toolkit for identifying prokaryotic methylation and restriction-modification with nanopore sequencing.</title>
        <authorList>
            <person name="Crits-Christoph A."/>
            <person name="Kang S.C."/>
            <person name="Lee H."/>
            <person name="Ostrov N."/>
        </authorList>
    </citation>
    <scope>NUCLEOTIDE SEQUENCE [LARGE SCALE GENOMIC DNA]</scope>
    <source>
        <strain evidence="14 15">ATCC 25935</strain>
    </source>
</reference>
<evidence type="ECO:0000256" key="3">
    <source>
        <dbReference type="ARBA" id="ARBA00022801"/>
    </source>
</evidence>
<dbReference type="InterPro" id="IPR027417">
    <property type="entry name" value="P-loop_NTPase"/>
</dbReference>
<feature type="domain" description="Helicase C-terminal" evidence="12">
    <location>
        <begin position="233"/>
        <end position="384"/>
    </location>
</feature>
<evidence type="ECO:0000313" key="14">
    <source>
        <dbReference type="EMBL" id="WQH03955.1"/>
    </source>
</evidence>
<evidence type="ECO:0000256" key="2">
    <source>
        <dbReference type="ARBA" id="ARBA00022741"/>
    </source>
</evidence>
<dbReference type="PROSITE" id="PS51192">
    <property type="entry name" value="HELICASE_ATP_BIND_1"/>
    <property type="match status" value="1"/>
</dbReference>
<dbReference type="PANTHER" id="PTHR47963:SF8">
    <property type="entry name" value="ATP-DEPENDENT RNA HELICASE DEAD"/>
    <property type="match status" value="1"/>
</dbReference>
<dbReference type="InterPro" id="IPR014001">
    <property type="entry name" value="Helicase_ATP-bd"/>
</dbReference>
<dbReference type="InterPro" id="IPR011545">
    <property type="entry name" value="DEAD/DEAH_box_helicase_dom"/>
</dbReference>
<dbReference type="InterPro" id="IPR028618">
    <property type="entry name" value="DEAD_helicase_DeaD"/>
</dbReference>
<dbReference type="InterPro" id="IPR001650">
    <property type="entry name" value="Helicase_C-like"/>
</dbReference>
<dbReference type="Pfam" id="PF00271">
    <property type="entry name" value="Helicase_C"/>
    <property type="match status" value="1"/>
</dbReference>
<evidence type="ECO:0000259" key="13">
    <source>
        <dbReference type="PROSITE" id="PS51195"/>
    </source>
</evidence>
<feature type="region of interest" description="Disordered" evidence="10">
    <location>
        <begin position="447"/>
        <end position="494"/>
    </location>
</feature>
<dbReference type="InterPro" id="IPR012677">
    <property type="entry name" value="Nucleotide-bd_a/b_plait_sf"/>
</dbReference>
<comment type="catalytic activity">
    <reaction evidence="8">
        <text>ATP + H2O = ADP + phosphate + H(+)</text>
        <dbReference type="Rhea" id="RHEA:13065"/>
        <dbReference type="ChEBI" id="CHEBI:15377"/>
        <dbReference type="ChEBI" id="CHEBI:15378"/>
        <dbReference type="ChEBI" id="CHEBI:30616"/>
        <dbReference type="ChEBI" id="CHEBI:43474"/>
        <dbReference type="ChEBI" id="CHEBI:456216"/>
        <dbReference type="EC" id="3.6.4.13"/>
    </reaction>
</comment>
<dbReference type="CDD" id="cd00268">
    <property type="entry name" value="DEADc"/>
    <property type="match status" value="1"/>
</dbReference>
<dbReference type="SUPFAM" id="SSF52540">
    <property type="entry name" value="P-loop containing nucleoside triphosphate hydrolases"/>
    <property type="match status" value="1"/>
</dbReference>
<keyword evidence="15" id="KW-1185">Reference proteome</keyword>
<dbReference type="SMART" id="SM00487">
    <property type="entry name" value="DEXDc"/>
    <property type="match status" value="1"/>
</dbReference>
<feature type="compositionally biased region" description="Basic residues" evidence="10">
    <location>
        <begin position="746"/>
        <end position="757"/>
    </location>
</feature>
<feature type="region of interest" description="Disordered" evidence="10">
    <location>
        <begin position="576"/>
        <end position="621"/>
    </location>
</feature>
<dbReference type="PROSITE" id="PS51194">
    <property type="entry name" value="HELICASE_CTER"/>
    <property type="match status" value="1"/>
</dbReference>
<evidence type="ECO:0000256" key="7">
    <source>
        <dbReference type="ARBA" id="ARBA00023016"/>
    </source>
</evidence>
<dbReference type="InterPro" id="IPR050547">
    <property type="entry name" value="DEAD_box_RNA_helicases"/>
</dbReference>
<dbReference type="InterPro" id="IPR057325">
    <property type="entry name" value="DeaD_dimer"/>
</dbReference>
<keyword evidence="6 8" id="KW-0694">RNA-binding</keyword>
<feature type="compositionally biased region" description="Low complexity" evidence="10">
    <location>
        <begin position="582"/>
        <end position="621"/>
    </location>
</feature>
<keyword evidence="1 8" id="KW-0963">Cytoplasm</keyword>
<feature type="short sequence motif" description="Q motif" evidence="9">
    <location>
        <begin position="7"/>
        <end position="35"/>
    </location>
</feature>
<dbReference type="RefSeq" id="WP_019923305.1">
    <property type="nucleotide sequence ID" value="NZ_CP140152.1"/>
</dbReference>
<dbReference type="InterPro" id="IPR044742">
    <property type="entry name" value="DEAD/DEAH_RhlB"/>
</dbReference>
<comment type="subcellular location">
    <subcellularLocation>
        <location evidence="8">Cytoplasm</location>
    </subcellularLocation>
</comment>
<dbReference type="Gene3D" id="3.30.70.330">
    <property type="match status" value="2"/>
</dbReference>
<evidence type="ECO:0000256" key="9">
    <source>
        <dbReference type="PROSITE-ProRule" id="PRU00552"/>
    </source>
</evidence>
<dbReference type="EC" id="3.6.4.13" evidence="8"/>
<dbReference type="SMART" id="SM00490">
    <property type="entry name" value="HELICc"/>
    <property type="match status" value="1"/>
</dbReference>
<dbReference type="GO" id="GO:0004386">
    <property type="term" value="F:helicase activity"/>
    <property type="evidence" value="ECO:0007669"/>
    <property type="project" value="UniProtKB-KW"/>
</dbReference>
<comment type="function">
    <text evidence="8">DEAD-box RNA helicase involved in various cellular processes at low temperature, including ribosome biogenesis, mRNA degradation and translation initiation.</text>
</comment>
<dbReference type="InterPro" id="IPR014014">
    <property type="entry name" value="RNA_helicase_DEAD_Q_motif"/>
</dbReference>
<evidence type="ECO:0000259" key="11">
    <source>
        <dbReference type="PROSITE" id="PS51192"/>
    </source>
</evidence>
<evidence type="ECO:0000313" key="15">
    <source>
        <dbReference type="Proteomes" id="UP001326110"/>
    </source>
</evidence>
<keyword evidence="4 8" id="KW-0347">Helicase</keyword>
<evidence type="ECO:0000256" key="1">
    <source>
        <dbReference type="ARBA" id="ARBA00022490"/>
    </source>
</evidence>
<evidence type="ECO:0000256" key="4">
    <source>
        <dbReference type="ARBA" id="ARBA00022806"/>
    </source>
</evidence>
<organism evidence="14 15">
    <name type="scientific">Duganella zoogloeoides</name>
    <dbReference type="NCBI Taxonomy" id="75659"/>
    <lineage>
        <taxon>Bacteria</taxon>
        <taxon>Pseudomonadati</taxon>
        <taxon>Pseudomonadota</taxon>
        <taxon>Betaproteobacteria</taxon>
        <taxon>Burkholderiales</taxon>
        <taxon>Oxalobacteraceae</taxon>
        <taxon>Telluria group</taxon>
        <taxon>Duganella</taxon>
    </lineage>
</organism>
<feature type="compositionally biased region" description="Low complexity" evidence="10">
    <location>
        <begin position="736"/>
        <end position="745"/>
    </location>
</feature>
<dbReference type="CDD" id="cd12499">
    <property type="entry name" value="RRM_EcCsdA_like"/>
    <property type="match status" value="2"/>
</dbReference>
<protein>
    <recommendedName>
        <fullName evidence="8">ATP-dependent RNA helicase DeaD</fullName>
        <ecNumber evidence="8">3.6.4.13</ecNumber>
    </recommendedName>
    <alternativeName>
        <fullName evidence="8">Cold-shock DEAD box protein A</fullName>
    </alternativeName>
</protein>